<reference evidence="2" key="1">
    <citation type="submission" date="2016-10" db="EMBL/GenBank/DDBJ databases">
        <authorList>
            <person name="Varghese N."/>
            <person name="Submissions S."/>
        </authorList>
    </citation>
    <scope>NUCLEOTIDE SEQUENCE [LARGE SCALE GENOMIC DNA]</scope>
    <source>
        <strain evidence="2">SP</strain>
    </source>
</reference>
<gene>
    <name evidence="1" type="ORF">SAMN05421736_1493</name>
</gene>
<dbReference type="AlphaFoldDB" id="A0A1H3V4Z5"/>
<evidence type="ECO:0000313" key="1">
    <source>
        <dbReference type="EMBL" id="SDZ69129.1"/>
    </source>
</evidence>
<dbReference type="Proteomes" id="UP000198935">
    <property type="component" value="Unassembled WGS sequence"/>
</dbReference>
<organism evidence="1 2">
    <name type="scientific">Evansella caseinilytica</name>
    <dbReference type="NCBI Taxonomy" id="1503961"/>
    <lineage>
        <taxon>Bacteria</taxon>
        <taxon>Bacillati</taxon>
        <taxon>Bacillota</taxon>
        <taxon>Bacilli</taxon>
        <taxon>Bacillales</taxon>
        <taxon>Bacillaceae</taxon>
        <taxon>Evansella</taxon>
    </lineage>
</organism>
<name>A0A1H3V4Z5_9BACI</name>
<proteinExistence type="predicted"/>
<dbReference type="EMBL" id="FNPI01000049">
    <property type="protein sequence ID" value="SDZ69129.1"/>
    <property type="molecule type" value="Genomic_DNA"/>
</dbReference>
<dbReference type="OrthoDB" id="9931373at2"/>
<sequence>MIEKAEDQVNKTSFTEAEHQLISMKISYKAEEYVPLLREASNQAELNDLLNGMLEEYRVALDDLNIKFVEGVPQYFESTIPTMEKK</sequence>
<protein>
    <submittedName>
        <fullName evidence="1">Uncharacterized protein</fullName>
    </submittedName>
</protein>
<evidence type="ECO:0000313" key="2">
    <source>
        <dbReference type="Proteomes" id="UP000198935"/>
    </source>
</evidence>
<dbReference type="STRING" id="1503961.SAMN05421736_1493"/>
<keyword evidence="2" id="KW-1185">Reference proteome</keyword>
<accession>A0A1H3V4Z5</accession>